<evidence type="ECO:0000256" key="5">
    <source>
        <dbReference type="SAM" id="Coils"/>
    </source>
</evidence>
<accession>A0A814GYI3</accession>
<dbReference type="OrthoDB" id="128924at2759"/>
<dbReference type="AlphaFoldDB" id="A0A814GYI3"/>
<keyword evidence="4 5" id="KW-0175">Coiled coil</keyword>
<proteinExistence type="inferred from homology"/>
<keyword evidence="7" id="KW-1185">Reference proteome</keyword>
<evidence type="ECO:0000256" key="2">
    <source>
        <dbReference type="ARBA" id="ARBA00009036"/>
    </source>
</evidence>
<evidence type="ECO:0000256" key="4">
    <source>
        <dbReference type="ARBA" id="ARBA00023054"/>
    </source>
</evidence>
<name>A0A814GYI3_9BILA</name>
<protein>
    <recommendedName>
        <fullName evidence="8">Tropomyosin</fullName>
    </recommendedName>
</protein>
<comment type="similarity">
    <text evidence="2">Belongs to the tropomyosin family.</text>
</comment>
<feature type="non-terminal residue" evidence="6">
    <location>
        <position position="1"/>
    </location>
</feature>
<dbReference type="EMBL" id="CAJNOC010003924">
    <property type="protein sequence ID" value="CAF1003187.1"/>
    <property type="molecule type" value="Genomic_DNA"/>
</dbReference>
<comment type="function">
    <text evidence="1">Tropomyosin, in association with the troponin complex, plays a central role in the calcium dependent regulation of muscle contraction.</text>
</comment>
<comment type="caution">
    <text evidence="6">The sequence shown here is derived from an EMBL/GenBank/DDBJ whole genome shotgun (WGS) entry which is preliminary data.</text>
</comment>
<dbReference type="Pfam" id="PF00261">
    <property type="entry name" value="Tropomyosin"/>
    <property type="match status" value="1"/>
</dbReference>
<evidence type="ECO:0000256" key="1">
    <source>
        <dbReference type="ARBA" id="ARBA00002987"/>
    </source>
</evidence>
<evidence type="ECO:0000256" key="3">
    <source>
        <dbReference type="ARBA" id="ARBA00022737"/>
    </source>
</evidence>
<sequence>MATPTMDSIKKKMQAMKLEKENAIDRADQMEQKTKDLEDKLKLAEEENTGLMKRISQLDTDLDKAQETLAEVNGKLEAANKTSADAELEVSALQR</sequence>
<feature type="coiled-coil region" evidence="5">
    <location>
        <begin position="6"/>
        <end position="89"/>
    </location>
</feature>
<reference evidence="6" key="1">
    <citation type="submission" date="2021-02" db="EMBL/GenBank/DDBJ databases">
        <authorList>
            <person name="Nowell W R."/>
        </authorList>
    </citation>
    <scope>NUCLEOTIDE SEQUENCE</scope>
    <source>
        <strain evidence="6">Ploen Becks lab</strain>
    </source>
</reference>
<organism evidence="6 7">
    <name type="scientific">Brachionus calyciflorus</name>
    <dbReference type="NCBI Taxonomy" id="104777"/>
    <lineage>
        <taxon>Eukaryota</taxon>
        <taxon>Metazoa</taxon>
        <taxon>Spiralia</taxon>
        <taxon>Gnathifera</taxon>
        <taxon>Rotifera</taxon>
        <taxon>Eurotatoria</taxon>
        <taxon>Monogononta</taxon>
        <taxon>Pseudotrocha</taxon>
        <taxon>Ploima</taxon>
        <taxon>Brachionidae</taxon>
        <taxon>Brachionus</taxon>
    </lineage>
</organism>
<dbReference type="SUPFAM" id="SSF57997">
    <property type="entry name" value="Tropomyosin"/>
    <property type="match status" value="1"/>
</dbReference>
<dbReference type="InterPro" id="IPR000533">
    <property type="entry name" value="Tropomyosin"/>
</dbReference>
<dbReference type="Gene3D" id="1.20.5.340">
    <property type="match status" value="1"/>
</dbReference>
<dbReference type="Proteomes" id="UP000663879">
    <property type="component" value="Unassembled WGS sequence"/>
</dbReference>
<dbReference type="FunFam" id="1.20.5.340:FF:000001">
    <property type="entry name" value="Tropomyosin alpha-1 chain isoform 2"/>
    <property type="match status" value="1"/>
</dbReference>
<keyword evidence="3" id="KW-0677">Repeat</keyword>
<evidence type="ECO:0000313" key="7">
    <source>
        <dbReference type="Proteomes" id="UP000663879"/>
    </source>
</evidence>
<dbReference type="PANTHER" id="PTHR19269">
    <property type="entry name" value="TROPOMYOSIN"/>
    <property type="match status" value="1"/>
</dbReference>
<evidence type="ECO:0008006" key="8">
    <source>
        <dbReference type="Google" id="ProtNLM"/>
    </source>
</evidence>
<gene>
    <name evidence="6" type="ORF">OXX778_LOCUS16516</name>
</gene>
<evidence type="ECO:0000313" key="6">
    <source>
        <dbReference type="EMBL" id="CAF1003187.1"/>
    </source>
</evidence>